<evidence type="ECO:0000313" key="2">
    <source>
        <dbReference type="EMBL" id="QEW04730.1"/>
    </source>
</evidence>
<dbReference type="AlphaFoldDB" id="A0A5J6L8H8"/>
<organism evidence="2 3">
    <name type="scientific">Microbacterium lushaniae</name>
    <dbReference type="NCBI Taxonomy" id="2614639"/>
    <lineage>
        <taxon>Bacteria</taxon>
        <taxon>Bacillati</taxon>
        <taxon>Actinomycetota</taxon>
        <taxon>Actinomycetes</taxon>
        <taxon>Micrococcales</taxon>
        <taxon>Microbacteriaceae</taxon>
        <taxon>Microbacterium</taxon>
    </lineage>
</organism>
<reference evidence="3" key="1">
    <citation type="submission" date="2019-09" db="EMBL/GenBank/DDBJ databases">
        <title>Mumia zhuanghuii sp. nov. isolated from the intestinal contents of plateau pika (Ochotona curzoniae) in the Qinghai-Tibet plateau of China.</title>
        <authorList>
            <person name="Tian Z."/>
        </authorList>
    </citation>
    <scope>NUCLEOTIDE SEQUENCE [LARGE SCALE GENOMIC DNA]</scope>
    <source>
        <strain evidence="3">L-031</strain>
    </source>
</reference>
<dbReference type="KEGG" id="mlz:F6J85_01565"/>
<name>A0A5J6L8H8_9MICO</name>
<keyword evidence="2" id="KW-0808">Transferase</keyword>
<feature type="domain" description="N-acetyltransferase" evidence="1">
    <location>
        <begin position="8"/>
        <end position="58"/>
    </location>
</feature>
<dbReference type="SUPFAM" id="SSF55729">
    <property type="entry name" value="Acyl-CoA N-acyltransferases (Nat)"/>
    <property type="match status" value="1"/>
</dbReference>
<dbReference type="Gene3D" id="3.40.630.30">
    <property type="match status" value="1"/>
</dbReference>
<evidence type="ECO:0000313" key="3">
    <source>
        <dbReference type="Proteomes" id="UP000325516"/>
    </source>
</evidence>
<protein>
    <submittedName>
        <fullName evidence="2">GNAT family N-acetyltransferase</fullName>
    </submittedName>
</protein>
<dbReference type="EMBL" id="CP044232">
    <property type="protein sequence ID" value="QEW04730.1"/>
    <property type="molecule type" value="Genomic_DNA"/>
</dbReference>
<dbReference type="Pfam" id="PF13302">
    <property type="entry name" value="Acetyltransf_3"/>
    <property type="match status" value="1"/>
</dbReference>
<sequence length="84" mass="8956">MGTRIRHPSVSLAKGYGREVARLIAHFAFDRLGLSAVFATVDTENVGSLRLLTGIGFVQTNHPRDGERVAILMKPAAAVPSAAQ</sequence>
<keyword evidence="3" id="KW-1185">Reference proteome</keyword>
<dbReference type="Proteomes" id="UP000325516">
    <property type="component" value="Chromosome"/>
</dbReference>
<dbReference type="GO" id="GO:0016747">
    <property type="term" value="F:acyltransferase activity, transferring groups other than amino-acyl groups"/>
    <property type="evidence" value="ECO:0007669"/>
    <property type="project" value="InterPro"/>
</dbReference>
<evidence type="ECO:0000259" key="1">
    <source>
        <dbReference type="Pfam" id="PF13302"/>
    </source>
</evidence>
<dbReference type="InterPro" id="IPR000182">
    <property type="entry name" value="GNAT_dom"/>
</dbReference>
<dbReference type="RefSeq" id="WP_150927090.1">
    <property type="nucleotide sequence ID" value="NZ_CP044232.1"/>
</dbReference>
<proteinExistence type="predicted"/>
<gene>
    <name evidence="2" type="ORF">F6J85_01565</name>
</gene>
<accession>A0A5J6L8H8</accession>
<dbReference type="InterPro" id="IPR016181">
    <property type="entry name" value="Acyl_CoA_acyltransferase"/>
</dbReference>